<dbReference type="EMBL" id="QBML01000034">
    <property type="protein sequence ID" value="PZO37086.1"/>
    <property type="molecule type" value="Genomic_DNA"/>
</dbReference>
<dbReference type="AlphaFoldDB" id="A0A2W4VXL4"/>
<proteinExistence type="predicted"/>
<sequence>MNDFPYPEIKSFERLQVSDGLMINSERWRLAHEYHQQRQNMMYQSLFLPGIICGLGVAPIPAPEDLPAKFRDGRWVQIQPGIAIDLEGNFIVVPEPLDFRISSEAYDLKVEMVYLVLSYVDPAKLKRASSNEILVETFRVNEKTDLPIDTDIEICRIAIAGGKLEIQRPVDIFSPSVSQLDMRYRLLSKLRPQNLIRIACFSDDSNQKSIQQNFKLLGQALTSLAPHLSTIDPIDSLNILTELELSSLTPYHLIYLTGERVLALNESTQLALQQYVALGGVILIEASIRNTKLENLLAIQQELQSASTKLKKTMASQFSNQPNASTAEQSSIQVELQSELDAIAIEVNSQTQNILNSFNSHIPQQTPLIAFSDLERDHLLRSQPFLFSSLPAISDQSIQVLAGGGVIIVLGDLSPVWGGQSDLELTRENIRTCQELGINILNYAAQRYAIAMAMQVNPKYIDTNNSLIEPEQRRVTNMIDKSS</sequence>
<evidence type="ECO:0008006" key="3">
    <source>
        <dbReference type="Google" id="ProtNLM"/>
    </source>
</evidence>
<reference evidence="1 2" key="1">
    <citation type="submission" date="2018-04" db="EMBL/GenBank/DDBJ databases">
        <authorList>
            <person name="Go L.Y."/>
            <person name="Mitchell J.A."/>
        </authorList>
    </citation>
    <scope>NUCLEOTIDE SEQUENCE [LARGE SCALE GENOMIC DNA]</scope>
    <source>
        <strain evidence="1">ULC066bin1</strain>
    </source>
</reference>
<comment type="caution">
    <text evidence="1">The sequence shown here is derived from an EMBL/GenBank/DDBJ whole genome shotgun (WGS) entry which is preliminary data.</text>
</comment>
<protein>
    <recommendedName>
        <fullName evidence="3">DUF4159 domain-containing protein</fullName>
    </recommendedName>
</protein>
<evidence type="ECO:0000313" key="1">
    <source>
        <dbReference type="EMBL" id="PZO37086.1"/>
    </source>
</evidence>
<name>A0A2W4VXL4_9CYAN</name>
<organism evidence="1 2">
    <name type="scientific">Pseudanabaena frigida</name>
    <dbReference type="NCBI Taxonomy" id="945775"/>
    <lineage>
        <taxon>Bacteria</taxon>
        <taxon>Bacillati</taxon>
        <taxon>Cyanobacteriota</taxon>
        <taxon>Cyanophyceae</taxon>
        <taxon>Pseudanabaenales</taxon>
        <taxon>Pseudanabaenaceae</taxon>
        <taxon>Pseudanabaena</taxon>
    </lineage>
</organism>
<evidence type="ECO:0000313" key="2">
    <source>
        <dbReference type="Proteomes" id="UP000249467"/>
    </source>
</evidence>
<reference evidence="1 2" key="2">
    <citation type="submission" date="2018-06" db="EMBL/GenBank/DDBJ databases">
        <title>Metagenomic assembly of (sub)arctic Cyanobacteria and their associated microbiome from non-axenic cultures.</title>
        <authorList>
            <person name="Baurain D."/>
        </authorList>
    </citation>
    <scope>NUCLEOTIDE SEQUENCE [LARGE SCALE GENOMIC DNA]</scope>
    <source>
        <strain evidence="1">ULC066bin1</strain>
    </source>
</reference>
<gene>
    <name evidence="1" type="ORF">DCF19_19880</name>
</gene>
<accession>A0A2W4VXL4</accession>
<dbReference type="Proteomes" id="UP000249467">
    <property type="component" value="Unassembled WGS sequence"/>
</dbReference>